<dbReference type="InterPro" id="IPR035911">
    <property type="entry name" value="MurE/MurF_N"/>
</dbReference>
<evidence type="ECO:0000256" key="7">
    <source>
        <dbReference type="ARBA" id="ARBA00022984"/>
    </source>
</evidence>
<evidence type="ECO:0000259" key="14">
    <source>
        <dbReference type="Pfam" id="PF08245"/>
    </source>
</evidence>
<name>A0A7C6AA29_UNCW3</name>
<dbReference type="NCBIfam" id="TIGR01143">
    <property type="entry name" value="murF"/>
    <property type="match status" value="1"/>
</dbReference>
<dbReference type="GO" id="GO:0005524">
    <property type="term" value="F:ATP binding"/>
    <property type="evidence" value="ECO:0007669"/>
    <property type="project" value="UniProtKB-UniRule"/>
</dbReference>
<dbReference type="InterPro" id="IPR004101">
    <property type="entry name" value="Mur_ligase_C"/>
</dbReference>
<dbReference type="GO" id="GO:0071555">
    <property type="term" value="P:cell wall organization"/>
    <property type="evidence" value="ECO:0007669"/>
    <property type="project" value="UniProtKB-KW"/>
</dbReference>
<feature type="domain" description="Mur ligase central" evidence="14">
    <location>
        <begin position="114"/>
        <end position="299"/>
    </location>
</feature>
<comment type="function">
    <text evidence="10 11">Involved in cell wall formation. Catalyzes the final step in the synthesis of UDP-N-acetylmuramoyl-pentapeptide, the precursor of murein.</text>
</comment>
<comment type="catalytic activity">
    <reaction evidence="10 11">
        <text>D-alanyl-D-alanine + UDP-N-acetyl-alpha-D-muramoyl-L-alanyl-gamma-D-glutamyl-meso-2,6-diaminopimelate + ATP = UDP-N-acetyl-alpha-D-muramoyl-L-alanyl-gamma-D-glutamyl-meso-2,6-diaminopimeloyl-D-alanyl-D-alanine + ADP + phosphate + H(+)</text>
        <dbReference type="Rhea" id="RHEA:28374"/>
        <dbReference type="ChEBI" id="CHEBI:15378"/>
        <dbReference type="ChEBI" id="CHEBI:30616"/>
        <dbReference type="ChEBI" id="CHEBI:43474"/>
        <dbReference type="ChEBI" id="CHEBI:57822"/>
        <dbReference type="ChEBI" id="CHEBI:61386"/>
        <dbReference type="ChEBI" id="CHEBI:83905"/>
        <dbReference type="ChEBI" id="CHEBI:456216"/>
        <dbReference type="EC" id="6.3.2.10"/>
    </reaction>
</comment>
<dbReference type="Pfam" id="PF02875">
    <property type="entry name" value="Mur_ligase_C"/>
    <property type="match status" value="1"/>
</dbReference>
<evidence type="ECO:0000256" key="9">
    <source>
        <dbReference type="ARBA" id="ARBA00023316"/>
    </source>
</evidence>
<reference evidence="15" key="1">
    <citation type="journal article" date="2020" name="mSystems">
        <title>Genome- and Community-Level Interaction Insights into Carbon Utilization and Element Cycling Functions of Hydrothermarchaeota in Hydrothermal Sediment.</title>
        <authorList>
            <person name="Zhou Z."/>
            <person name="Liu Y."/>
            <person name="Xu W."/>
            <person name="Pan J."/>
            <person name="Luo Z.H."/>
            <person name="Li M."/>
        </authorList>
    </citation>
    <scope>NUCLEOTIDE SEQUENCE [LARGE SCALE GENOMIC DNA]</scope>
    <source>
        <strain evidence="15">SpSt-876</strain>
    </source>
</reference>
<evidence type="ECO:0000256" key="1">
    <source>
        <dbReference type="ARBA" id="ARBA00022490"/>
    </source>
</evidence>
<comment type="subcellular location">
    <subcellularLocation>
        <location evidence="10 11">Cytoplasm</location>
    </subcellularLocation>
</comment>
<keyword evidence="5 10" id="KW-0067">ATP-binding</keyword>
<keyword evidence="3 10" id="KW-0132">Cell division</keyword>
<dbReference type="Pfam" id="PF01225">
    <property type="entry name" value="Mur_ligase"/>
    <property type="match status" value="1"/>
</dbReference>
<feature type="binding site" evidence="10">
    <location>
        <begin position="116"/>
        <end position="122"/>
    </location>
    <ligand>
        <name>ATP</name>
        <dbReference type="ChEBI" id="CHEBI:30616"/>
    </ligand>
</feature>
<dbReference type="PANTHER" id="PTHR43024">
    <property type="entry name" value="UDP-N-ACETYLMURAMOYL-TRIPEPTIDE--D-ALANYL-D-ALANINE LIGASE"/>
    <property type="match status" value="1"/>
</dbReference>
<dbReference type="InterPro" id="IPR013221">
    <property type="entry name" value="Mur_ligase_cen"/>
</dbReference>
<dbReference type="InterPro" id="IPR036615">
    <property type="entry name" value="Mur_ligase_C_dom_sf"/>
</dbReference>
<evidence type="ECO:0000313" key="15">
    <source>
        <dbReference type="EMBL" id="HHS52848.1"/>
    </source>
</evidence>
<keyword evidence="8 10" id="KW-0131">Cell cycle</keyword>
<dbReference type="SUPFAM" id="SSF63418">
    <property type="entry name" value="MurE/MurF N-terminal domain"/>
    <property type="match status" value="1"/>
</dbReference>
<dbReference type="InterPro" id="IPR000713">
    <property type="entry name" value="Mur_ligase_N"/>
</dbReference>
<evidence type="ECO:0000256" key="8">
    <source>
        <dbReference type="ARBA" id="ARBA00023306"/>
    </source>
</evidence>
<dbReference type="Gene3D" id="3.40.1190.10">
    <property type="entry name" value="Mur-like, catalytic domain"/>
    <property type="match status" value="1"/>
</dbReference>
<comment type="caution">
    <text evidence="15">The sequence shown here is derived from an EMBL/GenBank/DDBJ whole genome shotgun (WGS) entry which is preliminary data.</text>
</comment>
<keyword evidence="9 10" id="KW-0961">Cell wall biogenesis/degradation</keyword>
<evidence type="ECO:0000259" key="13">
    <source>
        <dbReference type="Pfam" id="PF02875"/>
    </source>
</evidence>
<keyword evidence="6 10" id="KW-0133">Cell shape</keyword>
<evidence type="ECO:0000256" key="2">
    <source>
        <dbReference type="ARBA" id="ARBA00022598"/>
    </source>
</evidence>
<evidence type="ECO:0000259" key="12">
    <source>
        <dbReference type="Pfam" id="PF01225"/>
    </source>
</evidence>
<comment type="pathway">
    <text evidence="10 11">Cell wall biogenesis; peptidoglycan biosynthesis.</text>
</comment>
<evidence type="ECO:0000256" key="5">
    <source>
        <dbReference type="ARBA" id="ARBA00022840"/>
    </source>
</evidence>
<dbReference type="Gene3D" id="3.90.190.20">
    <property type="entry name" value="Mur ligase, C-terminal domain"/>
    <property type="match status" value="1"/>
</dbReference>
<sequence length="465" mass="51144">MEELTVEEIITATDGKLLSGNLQAKISNITIDSRRVKANDLFIALKGKNQDGHKFISEAISKGAIGAIVTHPPKVNNLLKAKNIILIKVKDTTEALGNIARYYRTKFNPLVIAVTGSNGKTTTKEMIASILERRMKVVKAKDSYNNDIGVPLTVLELNSQTEVLILEMEMNILGGIRRLAQIAKPQIGVVTNIGDTHLEFLGNRENVMREKAELVESLGQNGTCILNADDELVKTIGDKFPMTTKSTFGIENPAEVFAQRIIDLVTEGSHFLLQGKYRVHLSAIGRHNIYNALAAIATALKVGMDFAEIVTGIENFKPLAQRSEIIKVKDLIIINDTYNANPQSMAMALETLSKIITERRICVFGDMLELGDQSQIFHYQLGAQAAKIADLIIAIGKFSPLVMQGALKAGADPQNVSAYEDNEKALTKLIDIIKPKDTILIKGSRKMCLEELVLGIKAYYEKKTN</sequence>
<dbReference type="SUPFAM" id="SSF53244">
    <property type="entry name" value="MurD-like peptide ligases, peptide-binding domain"/>
    <property type="match status" value="1"/>
</dbReference>
<dbReference type="GO" id="GO:0009252">
    <property type="term" value="P:peptidoglycan biosynthetic process"/>
    <property type="evidence" value="ECO:0007669"/>
    <property type="project" value="UniProtKB-UniRule"/>
</dbReference>
<accession>A0A7C6AA29</accession>
<dbReference type="SUPFAM" id="SSF53623">
    <property type="entry name" value="MurD-like peptide ligases, catalytic domain"/>
    <property type="match status" value="1"/>
</dbReference>
<keyword evidence="4 10" id="KW-0547">Nucleotide-binding</keyword>
<dbReference type="Gene3D" id="3.40.1390.10">
    <property type="entry name" value="MurE/MurF, N-terminal domain"/>
    <property type="match status" value="1"/>
</dbReference>
<evidence type="ECO:0000256" key="11">
    <source>
        <dbReference type="RuleBase" id="RU004136"/>
    </source>
</evidence>
<dbReference type="UniPathway" id="UPA00219"/>
<organism evidence="15">
    <name type="scientific">candidate division WOR-3 bacterium</name>
    <dbReference type="NCBI Taxonomy" id="2052148"/>
    <lineage>
        <taxon>Bacteria</taxon>
        <taxon>Bacteria division WOR-3</taxon>
    </lineage>
</organism>
<feature type="domain" description="Mur ligase N-terminal catalytic" evidence="12">
    <location>
        <begin position="25"/>
        <end position="103"/>
    </location>
</feature>
<dbReference type="PANTHER" id="PTHR43024:SF1">
    <property type="entry name" value="UDP-N-ACETYLMURAMOYL-TRIPEPTIDE--D-ALANYL-D-ALANINE LIGASE"/>
    <property type="match status" value="1"/>
</dbReference>
<protein>
    <recommendedName>
        <fullName evidence="10 11">UDP-N-acetylmuramoyl-tripeptide--D-alanyl-D-alanine ligase</fullName>
        <ecNumber evidence="10 11">6.3.2.10</ecNumber>
    </recommendedName>
    <alternativeName>
        <fullName evidence="10">D-alanyl-D-alanine-adding enzyme</fullName>
    </alternativeName>
</protein>
<dbReference type="GO" id="GO:0008360">
    <property type="term" value="P:regulation of cell shape"/>
    <property type="evidence" value="ECO:0007669"/>
    <property type="project" value="UniProtKB-KW"/>
</dbReference>
<evidence type="ECO:0000256" key="6">
    <source>
        <dbReference type="ARBA" id="ARBA00022960"/>
    </source>
</evidence>
<keyword evidence="7 10" id="KW-0573">Peptidoglycan synthesis</keyword>
<dbReference type="EC" id="6.3.2.10" evidence="10 11"/>
<dbReference type="GO" id="GO:0005737">
    <property type="term" value="C:cytoplasm"/>
    <property type="evidence" value="ECO:0007669"/>
    <property type="project" value="UniProtKB-SubCell"/>
</dbReference>
<comment type="similarity">
    <text evidence="10">Belongs to the MurCDEF family. MurF subfamily.</text>
</comment>
<evidence type="ECO:0000256" key="10">
    <source>
        <dbReference type="HAMAP-Rule" id="MF_02019"/>
    </source>
</evidence>
<dbReference type="GO" id="GO:0051301">
    <property type="term" value="P:cell division"/>
    <property type="evidence" value="ECO:0007669"/>
    <property type="project" value="UniProtKB-KW"/>
</dbReference>
<dbReference type="InterPro" id="IPR036565">
    <property type="entry name" value="Mur-like_cat_sf"/>
</dbReference>
<keyword evidence="1 10" id="KW-0963">Cytoplasm</keyword>
<proteinExistence type="inferred from homology"/>
<keyword evidence="2 10" id="KW-0436">Ligase</keyword>
<gene>
    <name evidence="10" type="primary">murF</name>
    <name evidence="15" type="ORF">ENW73_08350</name>
</gene>
<dbReference type="Pfam" id="PF08245">
    <property type="entry name" value="Mur_ligase_M"/>
    <property type="match status" value="1"/>
</dbReference>
<dbReference type="AlphaFoldDB" id="A0A7C6AA29"/>
<dbReference type="InterPro" id="IPR051046">
    <property type="entry name" value="MurCDEF_CellWall_CoF430Synth"/>
</dbReference>
<dbReference type="InterPro" id="IPR005863">
    <property type="entry name" value="UDP-N-AcMur_synth"/>
</dbReference>
<dbReference type="HAMAP" id="MF_02019">
    <property type="entry name" value="MurF"/>
    <property type="match status" value="1"/>
</dbReference>
<dbReference type="EMBL" id="DTLI01000198">
    <property type="protein sequence ID" value="HHS52848.1"/>
    <property type="molecule type" value="Genomic_DNA"/>
</dbReference>
<evidence type="ECO:0000256" key="4">
    <source>
        <dbReference type="ARBA" id="ARBA00022741"/>
    </source>
</evidence>
<dbReference type="GO" id="GO:0047480">
    <property type="term" value="F:UDP-N-acetylmuramoyl-tripeptide-D-alanyl-D-alanine ligase activity"/>
    <property type="evidence" value="ECO:0007669"/>
    <property type="project" value="UniProtKB-UniRule"/>
</dbReference>
<feature type="domain" description="Mur ligase C-terminal" evidence="13">
    <location>
        <begin position="322"/>
        <end position="445"/>
    </location>
</feature>
<evidence type="ECO:0000256" key="3">
    <source>
        <dbReference type="ARBA" id="ARBA00022618"/>
    </source>
</evidence>